<evidence type="ECO:0000313" key="4">
    <source>
        <dbReference type="Proteomes" id="UP000657006"/>
    </source>
</evidence>
<organism evidence="3 4">
    <name type="scientific">Bianquea renquensis</name>
    <dbReference type="NCBI Taxonomy" id="2763661"/>
    <lineage>
        <taxon>Bacteria</taxon>
        <taxon>Bacillati</taxon>
        <taxon>Bacillota</taxon>
        <taxon>Clostridia</taxon>
        <taxon>Eubacteriales</taxon>
        <taxon>Bianqueaceae</taxon>
        <taxon>Bianquea</taxon>
    </lineage>
</organism>
<sequence length="483" mass="54769">MSEMNPRIVEKIRRRANGFYNLGLDLANRQNLSGARQELVKAVSYDKRHTNARNLLGLVCFQMGEIGEAVRHWTTSIALQPGPDNRAQRYLQDLKRNEKLVQSMNESLRMCNEAMVQLRKESPDYALVRLKKAVAMNRNYIKAYLLMALCYMETKNFRKAKATLDKVEKLDVNNAVVFSYRTAIREMQAEGQEDAGDNEIRDLTRDLYVQKTLATPDVQEIFTGKRNKRRSMRNWSGPVAQMLLFLAGIGCGVAAMFTLYVPDKVDSLNSQVSKLTAELTENMTARGTLESQLAQAQQEAHQAQQEKTELELKLEDANDEWQDKLSQQKENPLAAAMTAYLQEDYAACGKALSEVEEGALEGDNKTLYTALLDKIKEPLYTNAFSAGYNAYREAQNLSGDSRTEKLTLALEQLTLAAEYSDAGTERRTDALYFLARTYYLQENWAEAVTSFDQYFEEYTGSTSTQQYQDAVKFSGRAKERAQG</sequence>
<dbReference type="Proteomes" id="UP000657006">
    <property type="component" value="Unassembled WGS sequence"/>
</dbReference>
<feature type="coiled-coil region" evidence="1">
    <location>
        <begin position="286"/>
        <end position="331"/>
    </location>
</feature>
<protein>
    <submittedName>
        <fullName evidence="3">Tetratricopeptide repeat protein</fullName>
    </submittedName>
</protein>
<name>A0A926I0E4_9FIRM</name>
<evidence type="ECO:0000256" key="2">
    <source>
        <dbReference type="SAM" id="Phobius"/>
    </source>
</evidence>
<gene>
    <name evidence="3" type="ORF">H8730_02275</name>
</gene>
<reference evidence="3" key="1">
    <citation type="submission" date="2020-08" db="EMBL/GenBank/DDBJ databases">
        <title>Genome public.</title>
        <authorList>
            <person name="Liu C."/>
            <person name="Sun Q."/>
        </authorList>
    </citation>
    <scope>NUCLEOTIDE SEQUENCE</scope>
    <source>
        <strain evidence="3">NSJ-32</strain>
    </source>
</reference>
<feature type="transmembrane region" description="Helical" evidence="2">
    <location>
        <begin position="235"/>
        <end position="261"/>
    </location>
</feature>
<keyword evidence="2" id="KW-0472">Membrane</keyword>
<proteinExistence type="predicted"/>
<comment type="caution">
    <text evidence="3">The sequence shown here is derived from an EMBL/GenBank/DDBJ whole genome shotgun (WGS) entry which is preliminary data.</text>
</comment>
<dbReference type="InterPro" id="IPR011990">
    <property type="entry name" value="TPR-like_helical_dom_sf"/>
</dbReference>
<dbReference type="InterPro" id="IPR019734">
    <property type="entry name" value="TPR_rpt"/>
</dbReference>
<keyword evidence="2" id="KW-0812">Transmembrane</keyword>
<dbReference type="AlphaFoldDB" id="A0A926I0E4"/>
<evidence type="ECO:0000256" key="1">
    <source>
        <dbReference type="SAM" id="Coils"/>
    </source>
</evidence>
<dbReference type="Gene3D" id="1.25.40.10">
    <property type="entry name" value="Tetratricopeptide repeat domain"/>
    <property type="match status" value="2"/>
</dbReference>
<keyword evidence="4" id="KW-1185">Reference proteome</keyword>
<dbReference type="SMART" id="SM00028">
    <property type="entry name" value="TPR"/>
    <property type="match status" value="5"/>
</dbReference>
<keyword evidence="1" id="KW-0175">Coiled coil</keyword>
<accession>A0A926I0E4</accession>
<dbReference type="Pfam" id="PF14559">
    <property type="entry name" value="TPR_19"/>
    <property type="match status" value="1"/>
</dbReference>
<keyword evidence="2" id="KW-1133">Transmembrane helix</keyword>
<dbReference type="EMBL" id="JACRSQ010000002">
    <property type="protein sequence ID" value="MBC8542373.1"/>
    <property type="molecule type" value="Genomic_DNA"/>
</dbReference>
<evidence type="ECO:0000313" key="3">
    <source>
        <dbReference type="EMBL" id="MBC8542373.1"/>
    </source>
</evidence>
<dbReference type="SUPFAM" id="SSF48452">
    <property type="entry name" value="TPR-like"/>
    <property type="match status" value="1"/>
</dbReference>